<dbReference type="Proteomes" id="UP000474967">
    <property type="component" value="Unassembled WGS sequence"/>
</dbReference>
<dbReference type="PANTHER" id="PTHR45036:SF1">
    <property type="entry name" value="METHYLTRANSFERASE LIKE 7A"/>
    <property type="match status" value="1"/>
</dbReference>
<keyword evidence="2" id="KW-0489">Methyltransferase</keyword>
<dbReference type="SUPFAM" id="SSF53335">
    <property type="entry name" value="S-adenosyl-L-methionine-dependent methyltransferases"/>
    <property type="match status" value="1"/>
</dbReference>
<proteinExistence type="predicted"/>
<dbReference type="InterPro" id="IPR029063">
    <property type="entry name" value="SAM-dependent_MTases_sf"/>
</dbReference>
<dbReference type="GO" id="GO:0008757">
    <property type="term" value="F:S-adenosylmethionine-dependent methyltransferase activity"/>
    <property type="evidence" value="ECO:0007669"/>
    <property type="project" value="InterPro"/>
</dbReference>
<dbReference type="Pfam" id="PF08241">
    <property type="entry name" value="Methyltransf_11"/>
    <property type="match status" value="1"/>
</dbReference>
<protein>
    <submittedName>
        <fullName evidence="2">Class I SAM-dependent methyltransferase</fullName>
    </submittedName>
</protein>
<keyword evidence="2" id="KW-0808">Transferase</keyword>
<dbReference type="InterPro" id="IPR013216">
    <property type="entry name" value="Methyltransf_11"/>
</dbReference>
<evidence type="ECO:0000313" key="3">
    <source>
        <dbReference type="Proteomes" id="UP000474967"/>
    </source>
</evidence>
<dbReference type="EMBL" id="JAAGWY010000001">
    <property type="protein sequence ID" value="NEN05110.1"/>
    <property type="molecule type" value="Genomic_DNA"/>
</dbReference>
<evidence type="ECO:0000259" key="1">
    <source>
        <dbReference type="Pfam" id="PF08241"/>
    </source>
</evidence>
<reference evidence="2 3" key="1">
    <citation type="journal article" date="2014" name="J. Microbiol.">
        <title>Diaminobutyricibacter tongyongensis gen. nov., sp. nov. and Homoserinibacter gongjuensis gen. nov., sp. nov. belong to the family Microbacteriaceae.</title>
        <authorList>
            <person name="Kim S.J."/>
            <person name="Ahn J.H."/>
            <person name="Weon H.Y."/>
            <person name="Hamada M."/>
            <person name="Suzuki K."/>
            <person name="Kwon S.W."/>
        </authorList>
    </citation>
    <scope>NUCLEOTIDE SEQUENCE [LARGE SCALE GENOMIC DNA]</scope>
    <source>
        <strain evidence="2 3">NBRC 108724</strain>
    </source>
</reference>
<evidence type="ECO:0000313" key="2">
    <source>
        <dbReference type="EMBL" id="NEN05110.1"/>
    </source>
</evidence>
<gene>
    <name evidence="2" type="ORF">G3T36_04420</name>
</gene>
<accession>A0A6L9XUN4</accession>
<dbReference type="Gene3D" id="3.40.50.150">
    <property type="entry name" value="Vaccinia Virus protein VP39"/>
    <property type="match status" value="1"/>
</dbReference>
<feature type="domain" description="Methyltransferase type 11" evidence="1">
    <location>
        <begin position="25"/>
        <end position="119"/>
    </location>
</feature>
<sequence>MTGVTRDELRRRAFGVFAGIRGRVLEVGAGEGENLGAFAGEVSWTGIEPDDRSRRELEVAARGRAFVDAVLDARCEALPFSDASFDAVIATLVFCSVTDVDASFAEVFRVLKPGGTLACVEHVRAAEGSARLLVQNLATPLAARWDGNCHWNRDPVSAARAAGFHDVRLESFELDTGVPFLPAPCVVYVGVKPRF</sequence>
<comment type="caution">
    <text evidence="2">The sequence shown here is derived from an EMBL/GenBank/DDBJ whole genome shotgun (WGS) entry which is preliminary data.</text>
</comment>
<dbReference type="CDD" id="cd02440">
    <property type="entry name" value="AdoMet_MTases"/>
    <property type="match status" value="1"/>
</dbReference>
<dbReference type="GO" id="GO:0032259">
    <property type="term" value="P:methylation"/>
    <property type="evidence" value="ECO:0007669"/>
    <property type="project" value="UniProtKB-KW"/>
</dbReference>
<name>A0A6L9XUN4_9MICO</name>
<dbReference type="AlphaFoldDB" id="A0A6L9XUN4"/>
<dbReference type="InterPro" id="IPR052356">
    <property type="entry name" value="Thiol_S-MT"/>
</dbReference>
<dbReference type="RefSeq" id="WP_163288232.1">
    <property type="nucleotide sequence ID" value="NZ_JAAGWY010000001.1"/>
</dbReference>
<keyword evidence="3" id="KW-1185">Reference proteome</keyword>
<organism evidence="2 3">
    <name type="scientific">Leifsonia tongyongensis</name>
    <dbReference type="NCBI Taxonomy" id="1268043"/>
    <lineage>
        <taxon>Bacteria</taxon>
        <taxon>Bacillati</taxon>
        <taxon>Actinomycetota</taxon>
        <taxon>Actinomycetes</taxon>
        <taxon>Micrococcales</taxon>
        <taxon>Microbacteriaceae</taxon>
        <taxon>Leifsonia</taxon>
    </lineage>
</organism>
<dbReference type="PANTHER" id="PTHR45036">
    <property type="entry name" value="METHYLTRANSFERASE LIKE 7B"/>
    <property type="match status" value="1"/>
</dbReference>